<dbReference type="GO" id="GO:0008270">
    <property type="term" value="F:zinc ion binding"/>
    <property type="evidence" value="ECO:0007669"/>
    <property type="project" value="InterPro"/>
</dbReference>
<dbReference type="Pfam" id="PF13362">
    <property type="entry name" value="Toprim_3"/>
    <property type="match status" value="1"/>
</dbReference>
<dbReference type="AlphaFoldDB" id="A0AAX3P3Y6"/>
<protein>
    <submittedName>
        <fullName evidence="8">Primase-helicase zinc-binding domain-containing protein</fullName>
    </submittedName>
</protein>
<evidence type="ECO:0000256" key="4">
    <source>
        <dbReference type="ARBA" id="ARBA00022695"/>
    </source>
</evidence>
<keyword evidence="6" id="KW-0804">Transcription</keyword>
<keyword evidence="5" id="KW-0235">DNA replication</keyword>
<evidence type="ECO:0000256" key="2">
    <source>
        <dbReference type="ARBA" id="ARBA00022515"/>
    </source>
</evidence>
<evidence type="ECO:0000256" key="3">
    <source>
        <dbReference type="ARBA" id="ARBA00022679"/>
    </source>
</evidence>
<dbReference type="InterPro" id="IPR006171">
    <property type="entry name" value="TOPRIM_dom"/>
</dbReference>
<reference evidence="8" key="1">
    <citation type="submission" date="2023-02" db="EMBL/GenBank/DDBJ databases">
        <title>The sequence of Aeromonas hydrophila K533.</title>
        <authorList>
            <person name="Luo X."/>
        </authorList>
    </citation>
    <scope>NUCLEOTIDE SEQUENCE</scope>
    <source>
        <strain evidence="8">K533</strain>
    </source>
</reference>
<dbReference type="GO" id="GO:0016779">
    <property type="term" value="F:nucleotidyltransferase activity"/>
    <property type="evidence" value="ECO:0007669"/>
    <property type="project" value="UniProtKB-KW"/>
</dbReference>
<keyword evidence="4" id="KW-0548">Nucleotidyltransferase</keyword>
<keyword evidence="2" id="KW-0639">Primosome</keyword>
<dbReference type="GO" id="GO:1990077">
    <property type="term" value="C:primosome complex"/>
    <property type="evidence" value="ECO:0007669"/>
    <property type="project" value="UniProtKB-KW"/>
</dbReference>
<name>A0AAX3P3Y6_AERHY</name>
<evidence type="ECO:0000259" key="7">
    <source>
        <dbReference type="SMART" id="SM00778"/>
    </source>
</evidence>
<evidence type="ECO:0000256" key="6">
    <source>
        <dbReference type="ARBA" id="ARBA00023163"/>
    </source>
</evidence>
<organism evidence="8 9">
    <name type="scientific">Aeromonas hydrophila</name>
    <dbReference type="NCBI Taxonomy" id="644"/>
    <lineage>
        <taxon>Bacteria</taxon>
        <taxon>Pseudomonadati</taxon>
        <taxon>Pseudomonadota</taxon>
        <taxon>Gammaproteobacteria</taxon>
        <taxon>Aeromonadales</taxon>
        <taxon>Aeromonadaceae</taxon>
        <taxon>Aeromonas</taxon>
    </lineage>
</organism>
<evidence type="ECO:0000256" key="5">
    <source>
        <dbReference type="ARBA" id="ARBA00022705"/>
    </source>
</evidence>
<keyword evidence="3" id="KW-0808">Transferase</keyword>
<dbReference type="RefSeq" id="WP_264098712.1">
    <property type="nucleotide sequence ID" value="NZ_CP118942.1"/>
</dbReference>
<dbReference type="InterPro" id="IPR036977">
    <property type="entry name" value="DNA_primase_Znf_CHC2"/>
</dbReference>
<dbReference type="GO" id="GO:0006269">
    <property type="term" value="P:DNA replication, synthesis of primer"/>
    <property type="evidence" value="ECO:0007669"/>
    <property type="project" value="UniProtKB-KW"/>
</dbReference>
<evidence type="ECO:0000313" key="8">
    <source>
        <dbReference type="EMBL" id="WEE25365.1"/>
    </source>
</evidence>
<feature type="domain" description="DNA primase/helicase Gp4 N-terminal Bacteriophage T7-like" evidence="7">
    <location>
        <begin position="34"/>
        <end position="76"/>
    </location>
</feature>
<dbReference type="Pfam" id="PF08273">
    <property type="entry name" value="Zn_Ribbon_Prim"/>
    <property type="match status" value="1"/>
</dbReference>
<keyword evidence="1" id="KW-0240">DNA-directed RNA polymerase</keyword>
<dbReference type="Proteomes" id="UP001214666">
    <property type="component" value="Chromosome"/>
</dbReference>
<dbReference type="GO" id="GO:0000428">
    <property type="term" value="C:DNA-directed RNA polymerase complex"/>
    <property type="evidence" value="ECO:0007669"/>
    <property type="project" value="UniProtKB-KW"/>
</dbReference>
<dbReference type="GO" id="GO:0004386">
    <property type="term" value="F:helicase activity"/>
    <property type="evidence" value="ECO:0007669"/>
    <property type="project" value="InterPro"/>
</dbReference>
<evidence type="ECO:0000256" key="1">
    <source>
        <dbReference type="ARBA" id="ARBA00022478"/>
    </source>
</evidence>
<sequence length="333" mass="35371">MMNHNISAAAVTAAAQGQWREILTANGIKLPDPKRRSGCPVCGGKDRFRFDDQEGRGTWLCNQCGKDGKCGAGDGLSLYQKATGQSMSEAIRSLASYLGLSGQMTTADHARIEQRRQKAAKAVEEQQQMEAGQRAAAAALAQQMEREAVGCMAEQVPYLARKGLSGFGVEVLARTYHHEDDGKQYSYKAGDLLVVMFNIDGVTTIAEIIDSEGRSKMALAGGQKIGSAAYIEPLGDGLPENAAHCGVVEGYATGLSVRALTGGWPVFCGMSKAGLIYAARIARYNCPRAQIVICGDVGAEREAEEAARAVGGVVAFPPCGDWDDFRQAQEVAA</sequence>
<evidence type="ECO:0000313" key="9">
    <source>
        <dbReference type="Proteomes" id="UP001214666"/>
    </source>
</evidence>
<gene>
    <name evidence="8" type="ORF">PY771_17180</name>
</gene>
<proteinExistence type="predicted"/>
<dbReference type="SUPFAM" id="SSF57783">
    <property type="entry name" value="Zinc beta-ribbon"/>
    <property type="match status" value="1"/>
</dbReference>
<dbReference type="GO" id="GO:0003677">
    <property type="term" value="F:DNA binding"/>
    <property type="evidence" value="ECO:0007669"/>
    <property type="project" value="InterPro"/>
</dbReference>
<dbReference type="SMART" id="SM00778">
    <property type="entry name" value="Prim_Zn_Ribbon"/>
    <property type="match status" value="1"/>
</dbReference>
<dbReference type="EMBL" id="CP118942">
    <property type="protein sequence ID" value="WEE25365.1"/>
    <property type="molecule type" value="Genomic_DNA"/>
</dbReference>
<dbReference type="InterPro" id="IPR013237">
    <property type="entry name" value="Phage_T7_Gp4_N"/>
</dbReference>
<accession>A0AAX3P3Y6</accession>
<dbReference type="Gene3D" id="3.90.580.10">
    <property type="entry name" value="Zinc finger, CHC2-type domain"/>
    <property type="match status" value="1"/>
</dbReference>